<reference evidence="2 3" key="1">
    <citation type="submission" date="2020-09" db="EMBL/GenBank/DDBJ databases">
        <title>Pseudoxanthomonas sp. CAU 1598 isolated from sand of Yaerae Beach.</title>
        <authorList>
            <person name="Kim W."/>
        </authorList>
    </citation>
    <scope>NUCLEOTIDE SEQUENCE [LARGE SCALE GENOMIC DNA]</scope>
    <source>
        <strain evidence="2 3">CAU 1598</strain>
    </source>
</reference>
<comment type="caution">
    <text evidence="2">The sequence shown here is derived from an EMBL/GenBank/DDBJ whole genome shotgun (WGS) entry which is preliminary data.</text>
</comment>
<evidence type="ECO:0000313" key="3">
    <source>
        <dbReference type="Proteomes" id="UP000613768"/>
    </source>
</evidence>
<feature type="transmembrane region" description="Helical" evidence="1">
    <location>
        <begin position="231"/>
        <end position="250"/>
    </location>
</feature>
<dbReference type="Proteomes" id="UP000613768">
    <property type="component" value="Unassembled WGS sequence"/>
</dbReference>
<proteinExistence type="predicted"/>
<feature type="transmembrane region" description="Helical" evidence="1">
    <location>
        <begin position="167"/>
        <end position="186"/>
    </location>
</feature>
<dbReference type="InterPro" id="IPR002798">
    <property type="entry name" value="SpoIIM-like"/>
</dbReference>
<dbReference type="PANTHER" id="PTHR35337:SF1">
    <property type="entry name" value="SLR1478 PROTEIN"/>
    <property type="match status" value="1"/>
</dbReference>
<dbReference type="RefSeq" id="WP_192028836.1">
    <property type="nucleotide sequence ID" value="NZ_JACYTR010000009.1"/>
</dbReference>
<keyword evidence="3" id="KW-1185">Reference proteome</keyword>
<feature type="transmembrane region" description="Helical" evidence="1">
    <location>
        <begin position="193"/>
        <end position="211"/>
    </location>
</feature>
<dbReference type="PANTHER" id="PTHR35337">
    <property type="entry name" value="SLR1478 PROTEIN"/>
    <property type="match status" value="1"/>
</dbReference>
<protein>
    <submittedName>
        <fullName evidence="2">Stage II sporulation protein M</fullName>
    </submittedName>
</protein>
<dbReference type="EMBL" id="JACYTR010000009">
    <property type="protein sequence ID" value="MBD8525498.1"/>
    <property type="molecule type" value="Genomic_DNA"/>
</dbReference>
<feature type="transmembrane region" description="Helical" evidence="1">
    <location>
        <begin position="296"/>
        <end position="315"/>
    </location>
</feature>
<feature type="transmembrane region" description="Helical" evidence="1">
    <location>
        <begin position="270"/>
        <end position="290"/>
    </location>
</feature>
<evidence type="ECO:0000256" key="1">
    <source>
        <dbReference type="SAM" id="Phobius"/>
    </source>
</evidence>
<accession>A0AAW3ZHD2</accession>
<keyword evidence="1" id="KW-1133">Transmembrane helix</keyword>
<keyword evidence="1" id="KW-0812">Transmembrane</keyword>
<gene>
    <name evidence="2" type="ORF">IFO71_07050</name>
</gene>
<dbReference type="Pfam" id="PF01944">
    <property type="entry name" value="SpoIIM"/>
    <property type="match status" value="1"/>
</dbReference>
<evidence type="ECO:0000313" key="2">
    <source>
        <dbReference type="EMBL" id="MBD8525498.1"/>
    </source>
</evidence>
<dbReference type="AlphaFoldDB" id="A0AAW3ZHD2"/>
<name>A0AAW3ZHD2_9GAMM</name>
<sequence length="331" mass="37010">MKQHQFETAHEARWQSFEHMLAAKPARGKSPPADLRAYAAEYRRVCQDFALAQRRGYSPALLARLQVLMQQGHHRLYRPPKPQMMRAVNFFAAEYPWLVRRNKQFHFASAALFFGPFIACMLILQWQPEWVHSLLDSEMIAQMEDMYDPSAERWGEARDAESDLEMFGVYIMNNISIGFRCFASGLLGAIGPVFVLLFNGVILGSVAGHLTAIGHGDPFWRFFSGHSGPELMAIVISGAAGLKLGMALIAPGRRTRARALLEDGIEGAKLALGVFMLLVFAAMVEAFWSSTASTPAAIKYTVGIGLWLLILIWLWRGGRSYQPPAADRHAR</sequence>
<keyword evidence="1" id="KW-0472">Membrane</keyword>
<feature type="transmembrane region" description="Helical" evidence="1">
    <location>
        <begin position="105"/>
        <end position="126"/>
    </location>
</feature>
<organism evidence="2 3">
    <name type="scientific">Pseudomarimonas arenosa</name>
    <dbReference type="NCBI Taxonomy" id="2774145"/>
    <lineage>
        <taxon>Bacteria</taxon>
        <taxon>Pseudomonadati</taxon>
        <taxon>Pseudomonadota</taxon>
        <taxon>Gammaproteobacteria</taxon>
        <taxon>Lysobacterales</taxon>
        <taxon>Lysobacteraceae</taxon>
        <taxon>Pseudomarimonas</taxon>
    </lineage>
</organism>